<evidence type="ECO:0000313" key="1">
    <source>
        <dbReference type="EMBL" id="PRP92152.1"/>
    </source>
</evidence>
<dbReference type="AlphaFoldDB" id="A0A2S9XH21"/>
<proteinExistence type="predicted"/>
<gene>
    <name evidence="1" type="ORF">ENSA5_50990</name>
</gene>
<comment type="caution">
    <text evidence="1">The sequence shown here is derived from an EMBL/GenBank/DDBJ whole genome shotgun (WGS) entry which is preliminary data.</text>
</comment>
<dbReference type="EMBL" id="PVNK01000221">
    <property type="protein sequence ID" value="PRP92152.1"/>
    <property type="molecule type" value="Genomic_DNA"/>
</dbReference>
<keyword evidence="2" id="KW-1185">Reference proteome</keyword>
<reference evidence="1 2" key="1">
    <citation type="submission" date="2018-03" db="EMBL/GenBank/DDBJ databases">
        <title>Draft Genome Sequences of the Obligatory Marine Myxobacteria Enhygromyxa salina SWB005.</title>
        <authorList>
            <person name="Poehlein A."/>
            <person name="Moghaddam J.A."/>
            <person name="Harms H."/>
            <person name="Alanjari M."/>
            <person name="Koenig G.M."/>
            <person name="Daniel R."/>
            <person name="Schaeberle T.F."/>
        </authorList>
    </citation>
    <scope>NUCLEOTIDE SEQUENCE [LARGE SCALE GENOMIC DNA]</scope>
    <source>
        <strain evidence="1 2">SWB005</strain>
    </source>
</reference>
<dbReference type="Proteomes" id="UP000237968">
    <property type="component" value="Unassembled WGS sequence"/>
</dbReference>
<accession>A0A2S9XH21</accession>
<name>A0A2S9XH21_9BACT</name>
<protein>
    <recommendedName>
        <fullName evidence="3">Lipoprotein</fullName>
    </recommendedName>
</protein>
<evidence type="ECO:0000313" key="2">
    <source>
        <dbReference type="Proteomes" id="UP000237968"/>
    </source>
</evidence>
<evidence type="ECO:0008006" key="3">
    <source>
        <dbReference type="Google" id="ProtNLM"/>
    </source>
</evidence>
<organism evidence="1 2">
    <name type="scientific">Enhygromyxa salina</name>
    <dbReference type="NCBI Taxonomy" id="215803"/>
    <lineage>
        <taxon>Bacteria</taxon>
        <taxon>Pseudomonadati</taxon>
        <taxon>Myxococcota</taxon>
        <taxon>Polyangia</taxon>
        <taxon>Nannocystales</taxon>
        <taxon>Nannocystaceae</taxon>
        <taxon>Enhygromyxa</taxon>
    </lineage>
</organism>
<sequence length="119" mass="12515">MTIGAALLCVASGCAGSSGWSVTDAQVCAPKSAPRVCVDGEPDYGHVLELADVELLPGECAVASDEARGGLVRVETRDPRGARRSRWLGARKGKITTVKVREDGEPVRSGREPCDRTPP</sequence>